<organism evidence="2 3">
    <name type="scientific">Hymenoscyphus fraxineus</name>
    <dbReference type="NCBI Taxonomy" id="746836"/>
    <lineage>
        <taxon>Eukaryota</taxon>
        <taxon>Fungi</taxon>
        <taxon>Dikarya</taxon>
        <taxon>Ascomycota</taxon>
        <taxon>Pezizomycotina</taxon>
        <taxon>Leotiomycetes</taxon>
        <taxon>Helotiales</taxon>
        <taxon>Helotiaceae</taxon>
        <taxon>Hymenoscyphus</taxon>
    </lineage>
</organism>
<keyword evidence="1" id="KW-0732">Signal</keyword>
<evidence type="ECO:0000313" key="3">
    <source>
        <dbReference type="Proteomes" id="UP000696280"/>
    </source>
</evidence>
<gene>
    <name evidence="2" type="ORF">HYFRA_00013251</name>
</gene>
<reference evidence="2" key="1">
    <citation type="submission" date="2021-07" db="EMBL/GenBank/DDBJ databases">
        <authorList>
            <person name="Durling M."/>
        </authorList>
    </citation>
    <scope>NUCLEOTIDE SEQUENCE</scope>
</reference>
<comment type="caution">
    <text evidence="2">The sequence shown here is derived from an EMBL/GenBank/DDBJ whole genome shotgun (WGS) entry which is preliminary data.</text>
</comment>
<dbReference type="AlphaFoldDB" id="A0A9N9L6C5"/>
<name>A0A9N9L6C5_9HELO</name>
<proteinExistence type="predicted"/>
<evidence type="ECO:0000313" key="2">
    <source>
        <dbReference type="EMBL" id="CAG8961195.1"/>
    </source>
</evidence>
<protein>
    <submittedName>
        <fullName evidence="2">Uncharacterized protein</fullName>
    </submittedName>
</protein>
<sequence>MQFFSTLALALFAGSAMAACKTEGNCRDLITDQPHRYSCSSSSETPGNDKTGRCTQVDILRGQYKWCCSF</sequence>
<feature type="signal peptide" evidence="1">
    <location>
        <begin position="1"/>
        <end position="18"/>
    </location>
</feature>
<accession>A0A9N9L6C5</accession>
<dbReference type="Proteomes" id="UP000696280">
    <property type="component" value="Unassembled WGS sequence"/>
</dbReference>
<evidence type="ECO:0000256" key="1">
    <source>
        <dbReference type="SAM" id="SignalP"/>
    </source>
</evidence>
<dbReference type="EMBL" id="CAJVRL010000104">
    <property type="protein sequence ID" value="CAG8961195.1"/>
    <property type="molecule type" value="Genomic_DNA"/>
</dbReference>
<feature type="chain" id="PRO_5040351157" evidence="1">
    <location>
        <begin position="19"/>
        <end position="70"/>
    </location>
</feature>
<keyword evidence="3" id="KW-1185">Reference proteome</keyword>